<dbReference type="STRING" id="1003232.J9D6J1"/>
<protein>
    <recommendedName>
        <fullName evidence="10">Palmitoyltransferase</fullName>
        <ecNumber evidence="10">2.3.1.225</ecNumber>
    </recommendedName>
</protein>
<name>J9D6J1_EDHAE</name>
<dbReference type="PANTHER" id="PTHR22883">
    <property type="entry name" value="ZINC FINGER DHHC DOMAIN CONTAINING PROTEIN"/>
    <property type="match status" value="1"/>
</dbReference>
<evidence type="ECO:0000256" key="5">
    <source>
        <dbReference type="ARBA" id="ARBA00023136"/>
    </source>
</evidence>
<comment type="subcellular location">
    <subcellularLocation>
        <location evidence="1">Membrane</location>
        <topology evidence="1">Multi-pass membrane protein</topology>
    </subcellularLocation>
</comment>
<evidence type="ECO:0000259" key="11">
    <source>
        <dbReference type="Pfam" id="PF01529"/>
    </source>
</evidence>
<keyword evidence="7" id="KW-0449">Lipoprotein</keyword>
<keyword evidence="8 10" id="KW-0012">Acyltransferase</keyword>
<evidence type="ECO:0000256" key="3">
    <source>
        <dbReference type="ARBA" id="ARBA00022692"/>
    </source>
</evidence>
<accession>J9D6J1</accession>
<dbReference type="EC" id="2.3.1.225" evidence="10"/>
<evidence type="ECO:0000256" key="2">
    <source>
        <dbReference type="ARBA" id="ARBA00022679"/>
    </source>
</evidence>
<dbReference type="GO" id="GO:0019706">
    <property type="term" value="F:protein-cysteine S-palmitoyltransferase activity"/>
    <property type="evidence" value="ECO:0007669"/>
    <property type="project" value="UniProtKB-EC"/>
</dbReference>
<dbReference type="GO" id="GO:0006612">
    <property type="term" value="P:protein targeting to membrane"/>
    <property type="evidence" value="ECO:0007669"/>
    <property type="project" value="TreeGrafter"/>
</dbReference>
<keyword evidence="5 10" id="KW-0472">Membrane</keyword>
<gene>
    <name evidence="12" type="ORF">EDEG_02488</name>
</gene>
<feature type="transmembrane region" description="Helical" evidence="10">
    <location>
        <begin position="316"/>
        <end position="333"/>
    </location>
</feature>
<comment type="catalytic activity">
    <reaction evidence="9 10">
        <text>L-cysteinyl-[protein] + hexadecanoyl-CoA = S-hexadecanoyl-L-cysteinyl-[protein] + CoA</text>
        <dbReference type="Rhea" id="RHEA:36683"/>
        <dbReference type="Rhea" id="RHEA-COMP:10131"/>
        <dbReference type="Rhea" id="RHEA-COMP:11032"/>
        <dbReference type="ChEBI" id="CHEBI:29950"/>
        <dbReference type="ChEBI" id="CHEBI:57287"/>
        <dbReference type="ChEBI" id="CHEBI:57379"/>
        <dbReference type="ChEBI" id="CHEBI:74151"/>
        <dbReference type="EC" id="2.3.1.225"/>
    </reaction>
</comment>
<dbReference type="VEuPathDB" id="MicrosporidiaDB:EDEG_02488"/>
<evidence type="ECO:0000256" key="1">
    <source>
        <dbReference type="ARBA" id="ARBA00004141"/>
    </source>
</evidence>
<comment type="similarity">
    <text evidence="10">Belongs to the DHHC palmitoyltransferase family.</text>
</comment>
<evidence type="ECO:0000256" key="6">
    <source>
        <dbReference type="ARBA" id="ARBA00023139"/>
    </source>
</evidence>
<dbReference type="GO" id="GO:0016020">
    <property type="term" value="C:membrane"/>
    <property type="evidence" value="ECO:0007669"/>
    <property type="project" value="UniProtKB-SubCell"/>
</dbReference>
<dbReference type="GO" id="GO:0005794">
    <property type="term" value="C:Golgi apparatus"/>
    <property type="evidence" value="ECO:0007669"/>
    <property type="project" value="TreeGrafter"/>
</dbReference>
<dbReference type="SUPFAM" id="SSF48403">
    <property type="entry name" value="Ankyrin repeat"/>
    <property type="match status" value="1"/>
</dbReference>
<evidence type="ECO:0000256" key="10">
    <source>
        <dbReference type="RuleBase" id="RU079119"/>
    </source>
</evidence>
<evidence type="ECO:0000313" key="13">
    <source>
        <dbReference type="Proteomes" id="UP000003163"/>
    </source>
</evidence>
<dbReference type="Pfam" id="PF01529">
    <property type="entry name" value="DHHC"/>
    <property type="match status" value="1"/>
</dbReference>
<keyword evidence="4 10" id="KW-1133">Transmembrane helix</keyword>
<comment type="domain">
    <text evidence="10">The DHHC domain is required for palmitoyltransferase activity.</text>
</comment>
<sequence length="504" mass="58975">MKESLLINALKNHEMDIVLYADLSMKFTDQTYLIHKAALYGHIDLLTFLIHNQKTSILNLKGGKYGSTPLFFSIYNQQHIVTYYIWKIAQEENLDLLLYNNLGLSILHLCIKLDNIIGFIILISNGCSLDLVDNKNRNVYEYAIKSGKYRFITFIKRYLEESGKNMNKKCVLNRNIVHDKLCKIDFKTTNKSRKLKKQNKHIFLNDNSELLAENKENTTKQTKSANNKFPTAYHKINVTKNKTKNIYFEHRKKSVIKNFTPLKIIEKIDTDKINVDIYKFFILVFNLFGLYIAPISLYLSIPLAFMKQKKLIRSNFYILTNMIYTLFYITKLLTSSSKIIVPGILSILNIVFLMKLNITKPVKIKKNTLTNLQKIIKTAITSESCYTSNIETLYKIQRICYICWNFKDETTIHCHLCQGCIQYHDHHCKFLNVCVYKRNELFFDLYLLTLVSLLFYLKGLNFNRHVAFFYSCVTLFIVVQVVSRIATNIDKISKLRSVKVKKNS</sequence>
<evidence type="ECO:0000313" key="12">
    <source>
        <dbReference type="EMBL" id="EJW03129.1"/>
    </source>
</evidence>
<keyword evidence="6" id="KW-0564">Palmitate</keyword>
<dbReference type="InterPro" id="IPR036770">
    <property type="entry name" value="Ankyrin_rpt-contain_sf"/>
</dbReference>
<dbReference type="Proteomes" id="UP000003163">
    <property type="component" value="Unassembled WGS sequence"/>
</dbReference>
<evidence type="ECO:0000256" key="8">
    <source>
        <dbReference type="ARBA" id="ARBA00023315"/>
    </source>
</evidence>
<dbReference type="PROSITE" id="PS50216">
    <property type="entry name" value="DHHC"/>
    <property type="match status" value="1"/>
</dbReference>
<dbReference type="AlphaFoldDB" id="J9D6J1"/>
<dbReference type="EMBL" id="AFBI03000044">
    <property type="protein sequence ID" value="EJW03129.1"/>
    <property type="molecule type" value="Genomic_DNA"/>
</dbReference>
<keyword evidence="2 10" id="KW-0808">Transferase</keyword>
<feature type="domain" description="Palmitoyltransferase DHHC" evidence="11">
    <location>
        <begin position="396"/>
        <end position="469"/>
    </location>
</feature>
<evidence type="ECO:0000256" key="7">
    <source>
        <dbReference type="ARBA" id="ARBA00023288"/>
    </source>
</evidence>
<dbReference type="InterPro" id="IPR001594">
    <property type="entry name" value="Palmitoyltrfase_DHHC"/>
</dbReference>
<feature type="transmembrane region" description="Helical" evidence="10">
    <location>
        <begin position="441"/>
        <end position="460"/>
    </location>
</feature>
<feature type="transmembrane region" description="Helical" evidence="10">
    <location>
        <begin position="466"/>
        <end position="486"/>
    </location>
</feature>
<evidence type="ECO:0000256" key="9">
    <source>
        <dbReference type="ARBA" id="ARBA00048048"/>
    </source>
</evidence>
<proteinExistence type="inferred from homology"/>
<dbReference type="InterPro" id="IPR039859">
    <property type="entry name" value="PFA4/ZDH16/20/ERF2-like"/>
</dbReference>
<evidence type="ECO:0000256" key="4">
    <source>
        <dbReference type="ARBA" id="ARBA00022989"/>
    </source>
</evidence>
<comment type="caution">
    <text evidence="12">The sequence shown here is derived from an EMBL/GenBank/DDBJ whole genome shotgun (WGS) entry which is preliminary data.</text>
</comment>
<reference evidence="13" key="2">
    <citation type="submission" date="2015-07" db="EMBL/GenBank/DDBJ databases">
        <title>Contrasting host-pathogen interactions and genome evolution in two generalist and specialist microsporidian pathogens of mosquitoes.</title>
        <authorList>
            <consortium name="The Broad Institute Genomics Platform"/>
            <consortium name="The Broad Institute Genome Sequencing Center for Infectious Disease"/>
            <person name="Cuomo C.A."/>
            <person name="Sanscrainte N.D."/>
            <person name="Goldberg J.M."/>
            <person name="Heiman D."/>
            <person name="Young S."/>
            <person name="Zeng Q."/>
            <person name="Becnel J.J."/>
            <person name="Birren B.W."/>
        </authorList>
    </citation>
    <scope>NUCLEOTIDE SEQUENCE [LARGE SCALE GENOMIC DNA]</scope>
    <source>
        <strain evidence="13">USNM 41457</strain>
    </source>
</reference>
<reference evidence="12 13" key="1">
    <citation type="submission" date="2011-08" db="EMBL/GenBank/DDBJ databases">
        <authorList>
            <person name="Liu Z.J."/>
            <person name="Shi F.L."/>
            <person name="Lu J.Q."/>
            <person name="Li M."/>
            <person name="Wang Z.L."/>
        </authorList>
    </citation>
    <scope>NUCLEOTIDE SEQUENCE [LARGE SCALE GENOMIC DNA]</scope>
    <source>
        <strain evidence="12 13">USNM 41457</strain>
    </source>
</reference>
<feature type="transmembrane region" description="Helical" evidence="10">
    <location>
        <begin position="280"/>
        <end position="304"/>
    </location>
</feature>
<feature type="transmembrane region" description="Helical" evidence="10">
    <location>
        <begin position="339"/>
        <end position="358"/>
    </location>
</feature>
<dbReference type="OrthoDB" id="9909019at2759"/>
<dbReference type="HOGENOM" id="CLU_540815_0_0_1"/>
<dbReference type="Gene3D" id="1.25.40.20">
    <property type="entry name" value="Ankyrin repeat-containing domain"/>
    <property type="match status" value="1"/>
</dbReference>
<organism evidence="12 13">
    <name type="scientific">Edhazardia aedis (strain USNM 41457)</name>
    <name type="common">Microsporidian parasite</name>
    <dbReference type="NCBI Taxonomy" id="1003232"/>
    <lineage>
        <taxon>Eukaryota</taxon>
        <taxon>Fungi</taxon>
        <taxon>Fungi incertae sedis</taxon>
        <taxon>Microsporidia</taxon>
        <taxon>Edhazardia</taxon>
    </lineage>
</organism>
<keyword evidence="3 10" id="KW-0812">Transmembrane</keyword>
<keyword evidence="13" id="KW-1185">Reference proteome</keyword>
<dbReference type="GO" id="GO:0005783">
    <property type="term" value="C:endoplasmic reticulum"/>
    <property type="evidence" value="ECO:0007669"/>
    <property type="project" value="TreeGrafter"/>
</dbReference>
<dbReference type="InParanoid" id="J9D6J1"/>